<dbReference type="STRING" id="379508.A5E150"/>
<dbReference type="SUPFAM" id="SSF49417">
    <property type="entry name" value="p53-like transcription factors"/>
    <property type="match status" value="1"/>
</dbReference>
<evidence type="ECO:0000313" key="6">
    <source>
        <dbReference type="Proteomes" id="UP000001996"/>
    </source>
</evidence>
<keyword evidence="1 2" id="KW-0238">DNA-binding</keyword>
<dbReference type="GO" id="GO:0003700">
    <property type="term" value="F:DNA-binding transcription factor activity"/>
    <property type="evidence" value="ECO:0007669"/>
    <property type="project" value="UniProtKB-UniRule"/>
</dbReference>
<dbReference type="GO" id="GO:0003677">
    <property type="term" value="F:DNA binding"/>
    <property type="evidence" value="ECO:0007669"/>
    <property type="project" value="UniProtKB-KW"/>
</dbReference>
<dbReference type="Pfam" id="PF05224">
    <property type="entry name" value="NDT80_PhoG"/>
    <property type="match status" value="1"/>
</dbReference>
<dbReference type="InParanoid" id="A5E150"/>
<name>A5E150_LODEL</name>
<dbReference type="GeneID" id="5232422"/>
<feature type="domain" description="NDT80" evidence="4">
    <location>
        <begin position="9"/>
        <end position="316"/>
    </location>
</feature>
<feature type="DNA-binding region" description="NDT80" evidence="2">
    <location>
        <begin position="9"/>
        <end position="316"/>
    </location>
</feature>
<dbReference type="PROSITE" id="PS51517">
    <property type="entry name" value="NDT80"/>
    <property type="match status" value="1"/>
</dbReference>
<dbReference type="GO" id="GO:0051321">
    <property type="term" value="P:meiotic cell cycle"/>
    <property type="evidence" value="ECO:0007669"/>
    <property type="project" value="TreeGrafter"/>
</dbReference>
<accession>A5E150</accession>
<proteinExistence type="predicted"/>
<dbReference type="InterPro" id="IPR037141">
    <property type="entry name" value="NDT80_DNA-bd_dom_sf"/>
</dbReference>
<dbReference type="OrthoDB" id="2288358at2759"/>
<dbReference type="Proteomes" id="UP000001996">
    <property type="component" value="Unassembled WGS sequence"/>
</dbReference>
<dbReference type="Gene3D" id="2.60.40.1390">
    <property type="entry name" value="NDT80 DNA-binding domain"/>
    <property type="match status" value="1"/>
</dbReference>
<evidence type="ECO:0000256" key="1">
    <source>
        <dbReference type="ARBA" id="ARBA00023125"/>
    </source>
</evidence>
<dbReference type="PANTHER" id="PTHR35144:SF2">
    <property type="entry name" value="MEIOSIS-SPECIFIC TRANSCRIPTION FACTOR NDT80"/>
    <property type="match status" value="1"/>
</dbReference>
<dbReference type="AlphaFoldDB" id="A5E150"/>
<sequence>MPRTSKTLRSSFRSDPVYPSANLEERNSSSKLSSKLRLAPRSIHQFKIGPPFGATKSVTPLLLKSDHQKEVYPRIHARIDRGFDEINHEWIGYKRNYFSVVACFDFEHCGTKKSIFQEHGFCIEFEGEKRVVKQLALRLAGKYADNKHGEEVKLVQHTTKRDKGPVSEPPIIPAISGNLPSHLLIKQSANLRKQSRLQELKHLYEYTPNAIPVKTADSILRSYDKDKSLVKVAKYDRLQFTSYTPSNLYSSPAKDTNYILGKNCGKFILQVQLLAELQNDNTTIIDPVATYAVIAVANTTPFQIRNRSFSKFDEGVSHIHYDSNINGDNDSKDDSGVSHNNGTERKMKGSPLKRISTNLLSNTISDNDDQTLILNSSLMLEVQEDKNVMDSSTPKKLTKRNSYESLGVELKFEKVQGENLELELEFFTEYNHTNSMHFEHHPSTNSSETETEMESKLEPLEANYYLSKFPLGSCSSPCSSGTFASGFYNQIFDSDLSQIDTYTIPSSPQGSISKGYYYNSSSKKC</sequence>
<dbReference type="EMBL" id="CH981527">
    <property type="protein sequence ID" value="EDK45158.1"/>
    <property type="molecule type" value="Genomic_DNA"/>
</dbReference>
<evidence type="ECO:0000256" key="3">
    <source>
        <dbReference type="SAM" id="MobiDB-lite"/>
    </source>
</evidence>
<dbReference type="GO" id="GO:0045944">
    <property type="term" value="P:positive regulation of transcription by RNA polymerase II"/>
    <property type="evidence" value="ECO:0007669"/>
    <property type="project" value="TreeGrafter"/>
</dbReference>
<evidence type="ECO:0000313" key="5">
    <source>
        <dbReference type="EMBL" id="EDK45158.1"/>
    </source>
</evidence>
<reference evidence="5 6" key="1">
    <citation type="journal article" date="2009" name="Nature">
        <title>Evolution of pathogenicity and sexual reproduction in eight Candida genomes.</title>
        <authorList>
            <person name="Butler G."/>
            <person name="Rasmussen M.D."/>
            <person name="Lin M.F."/>
            <person name="Santos M.A."/>
            <person name="Sakthikumar S."/>
            <person name="Munro C.A."/>
            <person name="Rheinbay E."/>
            <person name="Grabherr M."/>
            <person name="Forche A."/>
            <person name="Reedy J.L."/>
            <person name="Agrafioti I."/>
            <person name="Arnaud M.B."/>
            <person name="Bates S."/>
            <person name="Brown A.J."/>
            <person name="Brunke S."/>
            <person name="Costanzo M.C."/>
            <person name="Fitzpatrick D.A."/>
            <person name="de Groot P.W."/>
            <person name="Harris D."/>
            <person name="Hoyer L.L."/>
            <person name="Hube B."/>
            <person name="Klis F.M."/>
            <person name="Kodira C."/>
            <person name="Lennard N."/>
            <person name="Logue M.E."/>
            <person name="Martin R."/>
            <person name="Neiman A.M."/>
            <person name="Nikolaou E."/>
            <person name="Quail M.A."/>
            <person name="Quinn J."/>
            <person name="Santos M.C."/>
            <person name="Schmitzberger F.F."/>
            <person name="Sherlock G."/>
            <person name="Shah P."/>
            <person name="Silverstein K.A."/>
            <person name="Skrzypek M.S."/>
            <person name="Soll D."/>
            <person name="Staggs R."/>
            <person name="Stansfield I."/>
            <person name="Stumpf M.P."/>
            <person name="Sudbery P.E."/>
            <person name="Srikantha T."/>
            <person name="Zeng Q."/>
            <person name="Berman J."/>
            <person name="Berriman M."/>
            <person name="Heitman J."/>
            <person name="Gow N.A."/>
            <person name="Lorenz M.C."/>
            <person name="Birren B.W."/>
            <person name="Kellis M."/>
            <person name="Cuomo C.A."/>
        </authorList>
    </citation>
    <scope>NUCLEOTIDE SEQUENCE [LARGE SCALE GENOMIC DNA]</scope>
    <source>
        <strain evidence="6">ATCC 11503 / BCRC 21390 / CBS 2605 / JCM 1781 / NBRC 1676 / NRRL YB-4239</strain>
    </source>
</reference>
<dbReference type="KEGG" id="lel:PVL30_002835"/>
<organism evidence="5 6">
    <name type="scientific">Lodderomyces elongisporus (strain ATCC 11503 / CBS 2605 / JCM 1781 / NBRC 1676 / NRRL YB-4239)</name>
    <name type="common">Yeast</name>
    <name type="synonym">Saccharomyces elongisporus</name>
    <dbReference type="NCBI Taxonomy" id="379508"/>
    <lineage>
        <taxon>Eukaryota</taxon>
        <taxon>Fungi</taxon>
        <taxon>Dikarya</taxon>
        <taxon>Ascomycota</taxon>
        <taxon>Saccharomycotina</taxon>
        <taxon>Pichiomycetes</taxon>
        <taxon>Debaryomycetaceae</taxon>
        <taxon>Candida/Lodderomyces clade</taxon>
        <taxon>Lodderomyces</taxon>
    </lineage>
</organism>
<gene>
    <name evidence="5" type="ORF">LELG_03337</name>
</gene>
<feature type="region of interest" description="Disordered" evidence="3">
    <location>
        <begin position="322"/>
        <end position="352"/>
    </location>
</feature>
<dbReference type="eggNOG" id="ENOG502R1FS">
    <property type="taxonomic scope" value="Eukaryota"/>
</dbReference>
<dbReference type="InterPro" id="IPR052605">
    <property type="entry name" value="Fungal_trans_regulator"/>
</dbReference>
<dbReference type="PANTHER" id="PTHR35144">
    <property type="entry name" value="MEIOSIS-SPECIFIC TRANSCRIPTION FACTOR NDT80"/>
    <property type="match status" value="1"/>
</dbReference>
<dbReference type="HOGENOM" id="CLU_039323_0_0_1"/>
<keyword evidence="6" id="KW-1185">Reference proteome</keyword>
<evidence type="ECO:0000259" key="4">
    <source>
        <dbReference type="PROSITE" id="PS51517"/>
    </source>
</evidence>
<evidence type="ECO:0000256" key="2">
    <source>
        <dbReference type="PROSITE-ProRule" id="PRU00850"/>
    </source>
</evidence>
<feature type="compositionally biased region" description="Basic and acidic residues" evidence="3">
    <location>
        <begin position="329"/>
        <end position="347"/>
    </location>
</feature>
<dbReference type="VEuPathDB" id="FungiDB:LELG_03337"/>
<dbReference type="InterPro" id="IPR024061">
    <property type="entry name" value="NDT80_DNA-bd_dom"/>
</dbReference>
<dbReference type="GO" id="GO:0000228">
    <property type="term" value="C:nuclear chromosome"/>
    <property type="evidence" value="ECO:0007669"/>
    <property type="project" value="TreeGrafter"/>
</dbReference>
<dbReference type="InterPro" id="IPR008967">
    <property type="entry name" value="p53-like_TF_DNA-bd_sf"/>
</dbReference>
<protein>
    <recommendedName>
        <fullName evidence="4">NDT80 domain-containing protein</fullName>
    </recommendedName>
</protein>